<feature type="transmembrane region" description="Helical" evidence="1">
    <location>
        <begin position="673"/>
        <end position="696"/>
    </location>
</feature>
<feature type="transmembrane region" description="Helical" evidence="1">
    <location>
        <begin position="628"/>
        <end position="652"/>
    </location>
</feature>
<evidence type="ECO:0000313" key="3">
    <source>
        <dbReference type="Proteomes" id="UP001159428"/>
    </source>
</evidence>
<feature type="transmembrane region" description="Helical" evidence="1">
    <location>
        <begin position="708"/>
        <end position="727"/>
    </location>
</feature>
<proteinExistence type="predicted"/>
<feature type="transmembrane region" description="Helical" evidence="1">
    <location>
        <begin position="445"/>
        <end position="465"/>
    </location>
</feature>
<feature type="transmembrane region" description="Helical" evidence="1">
    <location>
        <begin position="857"/>
        <end position="875"/>
    </location>
</feature>
<feature type="transmembrane region" description="Helical" evidence="1">
    <location>
        <begin position="36"/>
        <end position="56"/>
    </location>
</feature>
<evidence type="ECO:0000256" key="1">
    <source>
        <dbReference type="SAM" id="Phobius"/>
    </source>
</evidence>
<feature type="transmembrane region" description="Helical" evidence="1">
    <location>
        <begin position="167"/>
        <end position="187"/>
    </location>
</feature>
<feature type="transmembrane region" description="Helical" evidence="1">
    <location>
        <begin position="563"/>
        <end position="583"/>
    </location>
</feature>
<accession>A0AAU9Y4F3</accession>
<organism evidence="2 3">
    <name type="scientific">Pocillopora meandrina</name>
    <dbReference type="NCBI Taxonomy" id="46732"/>
    <lineage>
        <taxon>Eukaryota</taxon>
        <taxon>Metazoa</taxon>
        <taxon>Cnidaria</taxon>
        <taxon>Anthozoa</taxon>
        <taxon>Hexacorallia</taxon>
        <taxon>Scleractinia</taxon>
        <taxon>Astrocoeniina</taxon>
        <taxon>Pocilloporidae</taxon>
        <taxon>Pocillopora</taxon>
    </lineage>
</organism>
<evidence type="ECO:0000313" key="2">
    <source>
        <dbReference type="EMBL" id="CAH3164928.1"/>
    </source>
</evidence>
<feature type="transmembrane region" description="Helical" evidence="1">
    <location>
        <begin position="68"/>
        <end position="86"/>
    </location>
</feature>
<feature type="transmembrane region" description="Helical" evidence="1">
    <location>
        <begin position="471"/>
        <end position="493"/>
    </location>
</feature>
<keyword evidence="1" id="KW-0472">Membrane</keyword>
<protein>
    <submittedName>
        <fullName evidence="2">Uncharacterized protein</fullName>
    </submittedName>
</protein>
<name>A0AAU9Y4F3_9CNID</name>
<feature type="transmembrane region" description="Helical" evidence="1">
    <location>
        <begin position="232"/>
        <end position="254"/>
    </location>
</feature>
<feature type="transmembrane region" description="Helical" evidence="1">
    <location>
        <begin position="414"/>
        <end position="433"/>
    </location>
</feature>
<feature type="transmembrane region" description="Helical" evidence="1">
    <location>
        <begin position="819"/>
        <end position="837"/>
    </location>
</feature>
<feature type="transmembrane region" description="Helical" evidence="1">
    <location>
        <begin position="595"/>
        <end position="612"/>
    </location>
</feature>
<comment type="caution">
    <text evidence="2">The sequence shown here is derived from an EMBL/GenBank/DDBJ whole genome shotgun (WGS) entry which is preliminary data.</text>
</comment>
<reference evidence="2 3" key="1">
    <citation type="submission" date="2022-05" db="EMBL/GenBank/DDBJ databases">
        <authorList>
            <consortium name="Genoscope - CEA"/>
            <person name="William W."/>
        </authorList>
    </citation>
    <scope>NUCLEOTIDE SEQUENCE [LARGE SCALE GENOMIC DNA]</scope>
</reference>
<keyword evidence="3" id="KW-1185">Reference proteome</keyword>
<feature type="transmembrane region" description="Helical" evidence="1">
    <location>
        <begin position="125"/>
        <end position="146"/>
    </location>
</feature>
<keyword evidence="1" id="KW-1133">Transmembrane helix</keyword>
<feature type="transmembrane region" description="Helical" evidence="1">
    <location>
        <begin position="526"/>
        <end position="543"/>
    </location>
</feature>
<feature type="transmembrane region" description="Helical" evidence="1">
    <location>
        <begin position="887"/>
        <end position="906"/>
    </location>
</feature>
<feature type="transmembrane region" description="Helical" evidence="1">
    <location>
        <begin position="342"/>
        <end position="362"/>
    </location>
</feature>
<dbReference type="EMBL" id="CALNXJ010000111">
    <property type="protein sequence ID" value="CAH3164928.1"/>
    <property type="molecule type" value="Genomic_DNA"/>
</dbReference>
<keyword evidence="1" id="KW-0812">Transmembrane</keyword>
<dbReference type="AlphaFoldDB" id="A0AAU9Y4F3"/>
<feature type="transmembrane region" description="Helical" evidence="1">
    <location>
        <begin position="260"/>
        <end position="283"/>
    </location>
</feature>
<sequence length="948" mass="106958">MVTTKVALCDWFLFMVSYPRTQPLTNTQKFTQWSALIAYCLGGASLLLCPQLWKFLLRLSFEGRTEGYLRLVGLGVFIIGFILVISARSNNQVPRHGVILGSIPSRLIGVNGIILMMVLRGYIPLSFALVFMVIDTSLPLITLVLLRRETEESSSGISCRNICAEMVVIFFVGVFQLFFWLVFLIRPDIAYDILQLDEFNGHSAGFLASAFFTLSIHGWYHMANACSVNRPAVPAALFYRVFISVPVLVILVLVDQIERNVFLALMSLDICFSIMILLFLAFGQNPTTSEIARLPLLARKTQKSTLVKPARTGILFVILNIVSREVTTTVIKCTVANIETRFVSGILTIIIIIMFGLLKFMLSIPREKPMTKTERFTQWSCLLAYVIGGASFLFAPQLWAFILQLDLQDRSEGYLRLAGLGVIEIGLILMIAARSNRKMSPHQECLTSVVGRLLFVDSILVMMILRNMLPLSFALFFMVLDSSLALITLVIWCRESNRASIGSFFREISTPVLQPRRPLTATSTSVIFLLGVIQLFFWLVLVVRPDFAQRMFHLEPFQGYSRGYLASYLFLISVHGLYHVVGASNVNHCLSPTFTSYRVLINMPVLVILFFVDQIEQNIFVVLTSFDVFYSVVITIPVAMFMRVPIIISNWFKFMLSIPRTEPMTKTERFTQWSCLLAYVIGGASFLFAPQLWAFILQLDLQDRSEGYLRLAGLGVIEIGLILMIAARSNRKMSPHQECLTSVVGRLLFVDSILVMMILRNMLPLSFALFFMVLDSSLALITLVIWCRESNRASIGSFFVEISTPVLQPRRPLTATSTLVIFLLGIVQLLFWLILVVRPDLAQRMFHLEPFQGYSGGYLASYLFLISVHGLYHVVGASNVNHSLSPAFISYRILINLPAFVLLFASDQIEKNVFVVLISLDVFYSVVIAIPVLQERRFQGKVIEMKLD</sequence>
<feature type="transmembrane region" description="Helical" evidence="1">
    <location>
        <begin position="382"/>
        <end position="402"/>
    </location>
</feature>
<feature type="transmembrane region" description="Helical" evidence="1">
    <location>
        <begin position="765"/>
        <end position="787"/>
    </location>
</feature>
<dbReference type="Proteomes" id="UP001159428">
    <property type="component" value="Unassembled WGS sequence"/>
</dbReference>
<gene>
    <name evidence="2" type="ORF">PMEA_00003279</name>
</gene>
<feature type="transmembrane region" description="Helical" evidence="1">
    <location>
        <begin position="98"/>
        <end position="119"/>
    </location>
</feature>
<feature type="transmembrane region" description="Helical" evidence="1">
    <location>
        <begin position="912"/>
        <end position="933"/>
    </location>
</feature>